<dbReference type="GO" id="GO:0016020">
    <property type="term" value="C:membrane"/>
    <property type="evidence" value="ECO:0007669"/>
    <property type="project" value="UniProtKB-SubCell"/>
</dbReference>
<dbReference type="InterPro" id="IPR007156">
    <property type="entry name" value="MamQ_LemA"/>
</dbReference>
<evidence type="ECO:0000256" key="6">
    <source>
        <dbReference type="SAM" id="MobiDB-lite"/>
    </source>
</evidence>
<dbReference type="Pfam" id="PF04011">
    <property type="entry name" value="LemA"/>
    <property type="match status" value="1"/>
</dbReference>
<organism evidence="8 9">
    <name type="scientific">Microlunatus flavus</name>
    <dbReference type="NCBI Taxonomy" id="1036181"/>
    <lineage>
        <taxon>Bacteria</taxon>
        <taxon>Bacillati</taxon>
        <taxon>Actinomycetota</taxon>
        <taxon>Actinomycetes</taxon>
        <taxon>Propionibacteriales</taxon>
        <taxon>Propionibacteriaceae</taxon>
        <taxon>Microlunatus</taxon>
    </lineage>
</organism>
<dbReference type="PANTHER" id="PTHR34478">
    <property type="entry name" value="PROTEIN LEMA"/>
    <property type="match status" value="1"/>
</dbReference>
<feature type="transmembrane region" description="Helical" evidence="7">
    <location>
        <begin position="6"/>
        <end position="25"/>
    </location>
</feature>
<feature type="region of interest" description="Disordered" evidence="6">
    <location>
        <begin position="202"/>
        <end position="303"/>
    </location>
</feature>
<dbReference type="AlphaFoldDB" id="A0A1H9KYH4"/>
<dbReference type="EMBL" id="FOFA01000008">
    <property type="protein sequence ID" value="SER03813.1"/>
    <property type="molecule type" value="Genomic_DNA"/>
</dbReference>
<keyword evidence="3 7" id="KW-0812">Transmembrane</keyword>
<feature type="compositionally biased region" description="Gly residues" evidence="6">
    <location>
        <begin position="286"/>
        <end position="296"/>
    </location>
</feature>
<dbReference type="RefSeq" id="WP_198410224.1">
    <property type="nucleotide sequence ID" value="NZ_FOFA01000008.1"/>
</dbReference>
<dbReference type="STRING" id="1036181.SAMN05421756_10861"/>
<dbReference type="InterPro" id="IPR023353">
    <property type="entry name" value="LemA-like_dom_sf"/>
</dbReference>
<dbReference type="SUPFAM" id="SSF140478">
    <property type="entry name" value="LemA-like"/>
    <property type="match status" value="1"/>
</dbReference>
<comment type="similarity">
    <text evidence="2">Belongs to the LemA family.</text>
</comment>
<keyword evidence="5 7" id="KW-0472">Membrane</keyword>
<feature type="region of interest" description="Disordered" evidence="6">
    <location>
        <begin position="82"/>
        <end position="104"/>
    </location>
</feature>
<gene>
    <name evidence="8" type="ORF">SAMN05421756_10861</name>
</gene>
<evidence type="ECO:0000256" key="2">
    <source>
        <dbReference type="ARBA" id="ARBA00008854"/>
    </source>
</evidence>
<proteinExistence type="inferred from homology"/>
<sequence>MSAIVIVIILLVLVVILALVGFSMYNGFVKSRNLIQESWRQVDVELNRRYELLPNLVETVRAYAAHERNTLEDVTRLRNQAAQVAQSDAQSSPNGLPSPQRSQVEEQLSGAVRNLIVSVEAYPDLKSNQNFLELQRQLTETEDRIANGRRYYNANVAAYNTRVESVPSNIIAGLAHFEKATYFEVNDPAVRQAPSISFGEIAYRGDQPGSFQQPPAQGQFGQGQPQQALPPQQRPDDQLPDPQSSGGYTPPSYAPPAQPGGQQGGYTPPSQGGQQGPGGYQPPSQGGQGGQQGPGGYQPPQTS</sequence>
<dbReference type="Proteomes" id="UP000198504">
    <property type="component" value="Unassembled WGS sequence"/>
</dbReference>
<protein>
    <submittedName>
        <fullName evidence="8">LemA protein</fullName>
    </submittedName>
</protein>
<keyword evidence="9" id="KW-1185">Reference proteome</keyword>
<evidence type="ECO:0000313" key="9">
    <source>
        <dbReference type="Proteomes" id="UP000198504"/>
    </source>
</evidence>
<evidence type="ECO:0000256" key="4">
    <source>
        <dbReference type="ARBA" id="ARBA00022989"/>
    </source>
</evidence>
<feature type="compositionally biased region" description="Polar residues" evidence="6">
    <location>
        <begin position="93"/>
        <end position="104"/>
    </location>
</feature>
<evidence type="ECO:0000256" key="7">
    <source>
        <dbReference type="SAM" id="Phobius"/>
    </source>
</evidence>
<evidence type="ECO:0000256" key="3">
    <source>
        <dbReference type="ARBA" id="ARBA00022692"/>
    </source>
</evidence>
<feature type="compositionally biased region" description="Low complexity" evidence="6">
    <location>
        <begin position="207"/>
        <end position="231"/>
    </location>
</feature>
<keyword evidence="4 7" id="KW-1133">Transmembrane helix</keyword>
<feature type="compositionally biased region" description="Low complexity" evidence="6">
    <location>
        <begin position="82"/>
        <end position="92"/>
    </location>
</feature>
<dbReference type="Gene3D" id="1.20.1440.20">
    <property type="entry name" value="LemA-like domain"/>
    <property type="match status" value="1"/>
</dbReference>
<comment type="subcellular location">
    <subcellularLocation>
        <location evidence="1">Membrane</location>
        <topology evidence="1">Single-pass membrane protein</topology>
    </subcellularLocation>
</comment>
<reference evidence="9" key="1">
    <citation type="submission" date="2016-10" db="EMBL/GenBank/DDBJ databases">
        <authorList>
            <person name="Varghese N."/>
            <person name="Submissions S."/>
        </authorList>
    </citation>
    <scope>NUCLEOTIDE SEQUENCE [LARGE SCALE GENOMIC DNA]</scope>
    <source>
        <strain evidence="9">CGMCC 4.6856</strain>
    </source>
</reference>
<accession>A0A1H9KYH4</accession>
<evidence type="ECO:0000256" key="1">
    <source>
        <dbReference type="ARBA" id="ARBA00004167"/>
    </source>
</evidence>
<dbReference type="PANTHER" id="PTHR34478:SF1">
    <property type="entry name" value="PROTEIN LEMA"/>
    <property type="match status" value="1"/>
</dbReference>
<evidence type="ECO:0000313" key="8">
    <source>
        <dbReference type="EMBL" id="SER03813.1"/>
    </source>
</evidence>
<name>A0A1H9KYH4_9ACTN</name>
<evidence type="ECO:0000256" key="5">
    <source>
        <dbReference type="ARBA" id="ARBA00023136"/>
    </source>
</evidence>